<protein>
    <recommendedName>
        <fullName evidence="3">Nucleotide-diphospho-sugar transferase domain-containing protein</fullName>
    </recommendedName>
</protein>
<organismHost>
    <name type="scientific">Emiliania huxleyi</name>
    <name type="common">Coccolithophore</name>
    <name type="synonym">Pontosphaera huxleyi</name>
    <dbReference type="NCBI Taxonomy" id="2903"/>
</organismHost>
<dbReference type="EMBL" id="AJ890364">
    <property type="protein sequence ID" value="CAI65851.1"/>
    <property type="molecule type" value="Genomic_DNA"/>
</dbReference>
<proteinExistence type="predicted"/>
<reference evidence="1 2" key="1">
    <citation type="journal article" date="2005" name="Science">
        <title>Complete genome sequence and lytic phase transcription profile of a Coccolithovirus.</title>
        <authorList>
            <person name="Wilson W.H."/>
            <person name="Schroeder D.C."/>
            <person name="Allen M.J."/>
            <person name="Holden M.T.G."/>
            <person name="Parkhill J."/>
            <person name="Barrell B.G."/>
            <person name="Churcher C."/>
            <person name="Hamlin N."/>
            <person name="Mungall K."/>
            <person name="Norbertczak H."/>
            <person name="Quail M.A."/>
            <person name="Price C."/>
            <person name="Rabbinowitsch E."/>
            <person name="Walker D."/>
            <person name="Craigon M."/>
            <person name="Roy D."/>
            <person name="Ghazal P."/>
        </authorList>
    </citation>
    <scope>NUCLEOTIDE SEQUENCE [LARGE SCALE GENOMIC DNA]</scope>
    <source>
        <strain evidence="2">Isolate United Kingdom/English Channel/1999</strain>
    </source>
</reference>
<dbReference type="KEGG" id="vg:3654924"/>
<evidence type="ECO:0008006" key="3">
    <source>
        <dbReference type="Google" id="ProtNLM"/>
    </source>
</evidence>
<dbReference type="Proteomes" id="UP000000863">
    <property type="component" value="Segment"/>
</dbReference>
<gene>
    <name evidence="1" type="ORF">EhV424</name>
</gene>
<dbReference type="SUPFAM" id="SSF53448">
    <property type="entry name" value="Nucleotide-diphospho-sugar transferases"/>
    <property type="match status" value="1"/>
</dbReference>
<evidence type="ECO:0000313" key="2">
    <source>
        <dbReference type="Proteomes" id="UP000000863"/>
    </source>
</evidence>
<dbReference type="GeneID" id="3654924"/>
<evidence type="ECO:0000313" key="1">
    <source>
        <dbReference type="EMBL" id="CAI65851.1"/>
    </source>
</evidence>
<accession>Q4A255</accession>
<dbReference type="InterPro" id="IPR029044">
    <property type="entry name" value="Nucleotide-diphossugar_trans"/>
</dbReference>
<sequence length="313" mass="36453">MLYLYKLYVLINMLTMTYAIYKTDTNLIYHDMHVSFGSKYCMSFRRTFNECSANGTIVVTTSSSNYMLSLNNLVKHTTQNGQFNCIVVFYQDDSPLLCNDYILPVKTSSTLLPDEFWCEILNKKLWGWARSQLYKTFALQYMLKQKYDVLLLDNDHAIVSDPIHQIITARQRNVDIIAIGTDDKRNMGYLNFGLSWTRNTQSTRSVAERLHNRTFRAWDQYLWNSEIDATDLSCCISRNKLGSIPNDQPSKLIKSNMHNTMRCNVTDKMSIGPPPSKHKVLGPSHKKWHSMKYNTLGWHGDRFHTTCNKMCRF</sequence>
<keyword evidence="2" id="KW-1185">Reference proteome</keyword>
<organism evidence="1 2">
    <name type="scientific">Emiliania huxleyi virus 86 (isolate United Kingdom/English Channel/1999)</name>
    <name type="common">EhV-86</name>
    <dbReference type="NCBI Taxonomy" id="654925"/>
    <lineage>
        <taxon>Viruses</taxon>
        <taxon>Varidnaviria</taxon>
        <taxon>Bamfordvirae</taxon>
        <taxon>Nucleocytoviricota</taxon>
        <taxon>Megaviricetes</taxon>
        <taxon>Algavirales</taxon>
        <taxon>Phycodnaviridae</taxon>
        <taxon>Coccolithovirus</taxon>
        <taxon>Coccolithovirus huxleyi</taxon>
        <taxon>Emiliania huxleyi virus 86</taxon>
    </lineage>
</organism>
<dbReference type="RefSeq" id="YP_294182.1">
    <property type="nucleotide sequence ID" value="NC_007346.1"/>
</dbReference>
<name>Q4A255_EHV8U</name>